<keyword evidence="2" id="KW-1185">Reference proteome</keyword>
<dbReference type="HOGENOM" id="CLU_3199030_0_0_9"/>
<gene>
    <name evidence="1" type="ORF">GCWU000321_01697</name>
</gene>
<sequence>MRRLAEKRGARLKSGTLMKYRIFCGLIGVSLALSSFHPCSHVLEI</sequence>
<evidence type="ECO:0000313" key="1">
    <source>
        <dbReference type="EMBL" id="EEW97701.1"/>
    </source>
</evidence>
<dbReference type="AlphaFoldDB" id="C9LQ65"/>
<comment type="caution">
    <text evidence="1">The sequence shown here is derived from an EMBL/GenBank/DDBJ whole genome shotgun (WGS) entry which is preliminary data.</text>
</comment>
<dbReference type="Proteomes" id="UP000004736">
    <property type="component" value="Unassembled WGS sequence"/>
</dbReference>
<protein>
    <submittedName>
        <fullName evidence="1">Uncharacterized protein</fullName>
    </submittedName>
</protein>
<dbReference type="EMBL" id="ACIM02000001">
    <property type="protein sequence ID" value="EEW97701.1"/>
    <property type="molecule type" value="Genomic_DNA"/>
</dbReference>
<reference evidence="1" key="1">
    <citation type="submission" date="2009-09" db="EMBL/GenBank/DDBJ databases">
        <authorList>
            <person name="Weinstock G."/>
            <person name="Sodergren E."/>
            <person name="Clifton S."/>
            <person name="Fulton L."/>
            <person name="Fulton B."/>
            <person name="Courtney L."/>
            <person name="Fronick C."/>
            <person name="Harrison M."/>
            <person name="Strong C."/>
            <person name="Farmer C."/>
            <person name="Delahaunty K."/>
            <person name="Markovic C."/>
            <person name="Hall O."/>
            <person name="Minx P."/>
            <person name="Tomlinson C."/>
            <person name="Mitreva M."/>
            <person name="Nelson J."/>
            <person name="Hou S."/>
            <person name="Wollam A."/>
            <person name="Pepin K.H."/>
            <person name="Johnson M."/>
            <person name="Bhonagiri V."/>
            <person name="Nash W.E."/>
            <person name="Warren W."/>
            <person name="Chinwalla A."/>
            <person name="Mardis E.R."/>
            <person name="Wilson R.K."/>
        </authorList>
    </citation>
    <scope>NUCLEOTIDE SEQUENCE [LARGE SCALE GENOMIC DNA]</scope>
    <source>
        <strain evidence="1">DSM 15470</strain>
    </source>
</reference>
<name>C9LQ65_9FIRM</name>
<evidence type="ECO:0000313" key="2">
    <source>
        <dbReference type="Proteomes" id="UP000004736"/>
    </source>
</evidence>
<accession>C9LQ65</accession>
<proteinExistence type="predicted"/>
<organism evidence="1 2">
    <name type="scientific">Dialister invisus DSM 15470</name>
    <dbReference type="NCBI Taxonomy" id="592028"/>
    <lineage>
        <taxon>Bacteria</taxon>
        <taxon>Bacillati</taxon>
        <taxon>Bacillota</taxon>
        <taxon>Negativicutes</taxon>
        <taxon>Veillonellales</taxon>
        <taxon>Veillonellaceae</taxon>
        <taxon>Dialister</taxon>
    </lineage>
</organism>
<dbReference type="STRING" id="592028.GCWU000321_01697"/>